<evidence type="ECO:0000313" key="1">
    <source>
        <dbReference type="EMBL" id="RVW91351.1"/>
    </source>
</evidence>
<comment type="caution">
    <text evidence="1">The sequence shown here is derived from an EMBL/GenBank/DDBJ whole genome shotgun (WGS) entry which is preliminary data.</text>
</comment>
<evidence type="ECO:0008006" key="3">
    <source>
        <dbReference type="Google" id="ProtNLM"/>
    </source>
</evidence>
<accession>A0A438I3T1</accession>
<proteinExistence type="predicted"/>
<protein>
    <recommendedName>
        <fullName evidence="3">Retrovirus-related Pol polyprotein from transposon RE1</fullName>
    </recommendedName>
</protein>
<dbReference type="PANTHER" id="PTHR34222:SF37">
    <property type="entry name" value="RETROTRANSPOSON GAG DOMAIN-CONTAINING PROTEIN"/>
    <property type="match status" value="1"/>
</dbReference>
<dbReference type="Proteomes" id="UP000288805">
    <property type="component" value="Unassembled WGS sequence"/>
</dbReference>
<evidence type="ECO:0000313" key="2">
    <source>
        <dbReference type="Proteomes" id="UP000288805"/>
    </source>
</evidence>
<organism evidence="1 2">
    <name type="scientific">Vitis vinifera</name>
    <name type="common">Grape</name>
    <dbReference type="NCBI Taxonomy" id="29760"/>
    <lineage>
        <taxon>Eukaryota</taxon>
        <taxon>Viridiplantae</taxon>
        <taxon>Streptophyta</taxon>
        <taxon>Embryophyta</taxon>
        <taxon>Tracheophyta</taxon>
        <taxon>Spermatophyta</taxon>
        <taxon>Magnoliopsida</taxon>
        <taxon>eudicotyledons</taxon>
        <taxon>Gunneridae</taxon>
        <taxon>Pentapetalae</taxon>
        <taxon>rosids</taxon>
        <taxon>Vitales</taxon>
        <taxon>Vitaceae</taxon>
        <taxon>Viteae</taxon>
        <taxon>Vitis</taxon>
    </lineage>
</organism>
<dbReference type="AlphaFoldDB" id="A0A438I3T1"/>
<name>A0A438I3T1_VITVI</name>
<dbReference type="EMBL" id="QGNW01000147">
    <property type="protein sequence ID" value="RVW91351.1"/>
    <property type="molecule type" value="Genomic_DNA"/>
</dbReference>
<dbReference type="PANTHER" id="PTHR34222">
    <property type="entry name" value="GAG_PRE-INTEGRS DOMAIN-CONTAINING PROTEIN"/>
    <property type="match status" value="1"/>
</dbReference>
<reference evidence="1 2" key="1">
    <citation type="journal article" date="2018" name="PLoS Genet.">
        <title>Population sequencing reveals clonal diversity and ancestral inbreeding in the grapevine cultivar Chardonnay.</title>
        <authorList>
            <person name="Roach M.J."/>
            <person name="Johnson D.L."/>
            <person name="Bohlmann J."/>
            <person name="van Vuuren H.J."/>
            <person name="Jones S.J."/>
            <person name="Pretorius I.S."/>
            <person name="Schmidt S.A."/>
            <person name="Borneman A.R."/>
        </authorList>
    </citation>
    <scope>NUCLEOTIDE SEQUENCE [LARGE SCALE GENOMIC DNA]</scope>
    <source>
        <strain evidence="2">cv. Chardonnay</strain>
        <tissue evidence="1">Leaf</tissue>
    </source>
</reference>
<gene>
    <name evidence="1" type="ORF">CK203_035401</name>
</gene>
<sequence>MLFNSMMPEISDTCMFLTTAKDIWDAVLQSYSKALDATQLKRDSLRQCPEDATILKNYIEKDRVYDFLVGLNDEFDQVRVQILSKEFPTSNETIFIIQVEESRRSVMLEPKIWKAQLWLLTKGVIRRLVLLITKRLIDQDLQIVITRITYGALTARSLDIHRRNARNFMHVEDAPRGNPIHLG</sequence>